<dbReference type="EMBL" id="CP021427">
    <property type="protein sequence ID" value="ART98273.1"/>
    <property type="molecule type" value="Genomic_DNA"/>
</dbReference>
<reference evidence="1 2" key="1">
    <citation type="submission" date="2017-05" db="EMBL/GenBank/DDBJ databases">
        <authorList>
            <person name="Oh N.-S."/>
        </authorList>
    </citation>
    <scope>NUCLEOTIDE SEQUENCE [LARGE SCALE GENOMIC DNA]</scope>
    <source>
        <strain evidence="1 2">4M13</strain>
    </source>
</reference>
<evidence type="ECO:0000313" key="2">
    <source>
        <dbReference type="Proteomes" id="UP000195798"/>
    </source>
</evidence>
<protein>
    <submittedName>
        <fullName evidence="1">Uncharacterized protein</fullName>
    </submittedName>
</protein>
<gene>
    <name evidence="1" type="ORF">CCE30_04765</name>
</gene>
<accession>A0AB33CB88</accession>
<sequence>MVINILSNRSEWTFYFSKVFNLILQSTNIIEIKNSNDAGKINKCKNFIKTLQDAGMKEYSNELRKFIKDNF</sequence>
<proteinExistence type="predicted"/>
<evidence type="ECO:0000313" key="1">
    <source>
        <dbReference type="EMBL" id="ART98273.1"/>
    </source>
</evidence>
<organism evidence="1 2">
    <name type="scientific">Lactobacillus gasseri</name>
    <dbReference type="NCBI Taxonomy" id="1596"/>
    <lineage>
        <taxon>Bacteria</taxon>
        <taxon>Bacillati</taxon>
        <taxon>Bacillota</taxon>
        <taxon>Bacilli</taxon>
        <taxon>Lactobacillales</taxon>
        <taxon>Lactobacillaceae</taxon>
        <taxon>Lactobacillus</taxon>
    </lineage>
</organism>
<name>A0AB33CB88_LACGS</name>
<dbReference type="AlphaFoldDB" id="A0AB33CB88"/>
<dbReference type="Proteomes" id="UP000195798">
    <property type="component" value="Chromosome"/>
</dbReference>